<accession>A0A8S5TF53</accession>
<dbReference type="EMBL" id="BK032810">
    <property type="protein sequence ID" value="DAF61386.1"/>
    <property type="molecule type" value="Genomic_DNA"/>
</dbReference>
<name>A0A8S5TF53_9CAUD</name>
<proteinExistence type="predicted"/>
<protein>
    <submittedName>
        <fullName evidence="1">Uncharacterized protein</fullName>
    </submittedName>
</protein>
<sequence>MATNKDTEQCCTLPKLKETEKETVNVAEILRDYKEIEIILYTTMYGNAFFKGFTRDGGIILENVNTIIRGTLKRDVVLDKYGRMKEAQGGECVIFPSQELRDWNKFFKHGDVVINQKDGSMFVFDCWAKSDFTEMSIIDYFDKPSSFGENEFRLKHLTVKTKDFRKADGEQLKWFFDLMEQSYTIVIDCGRITMVDKKAPDFKTYDKVLVRNRKQSWKIDLFSHYEQFGSFHYRTLGGFYEYCIPFKGNEHLVGKEVKDEEE</sequence>
<evidence type="ECO:0000313" key="1">
    <source>
        <dbReference type="EMBL" id="DAF61386.1"/>
    </source>
</evidence>
<reference evidence="1" key="1">
    <citation type="journal article" date="2021" name="Proc. Natl. Acad. Sci. U.S.A.">
        <title>A Catalog of Tens of Thousands of Viruses from Human Metagenomes Reveals Hidden Associations with Chronic Diseases.</title>
        <authorList>
            <person name="Tisza M.J."/>
            <person name="Buck C.B."/>
        </authorList>
    </citation>
    <scope>NUCLEOTIDE SEQUENCE</scope>
    <source>
        <strain evidence="1">CtNnX9</strain>
    </source>
</reference>
<organism evidence="1">
    <name type="scientific">Siphoviridae sp. ctNnX9</name>
    <dbReference type="NCBI Taxonomy" id="2827859"/>
    <lineage>
        <taxon>Viruses</taxon>
        <taxon>Duplodnaviria</taxon>
        <taxon>Heunggongvirae</taxon>
        <taxon>Uroviricota</taxon>
        <taxon>Caudoviricetes</taxon>
    </lineage>
</organism>